<dbReference type="InterPro" id="IPR052895">
    <property type="entry name" value="HetReg/Transcr_Mod"/>
</dbReference>
<organism evidence="2 3">
    <name type="scientific">Immersiella caudata</name>
    <dbReference type="NCBI Taxonomy" id="314043"/>
    <lineage>
        <taxon>Eukaryota</taxon>
        <taxon>Fungi</taxon>
        <taxon>Dikarya</taxon>
        <taxon>Ascomycota</taxon>
        <taxon>Pezizomycotina</taxon>
        <taxon>Sordariomycetes</taxon>
        <taxon>Sordariomycetidae</taxon>
        <taxon>Sordariales</taxon>
        <taxon>Lasiosphaeriaceae</taxon>
        <taxon>Immersiella</taxon>
    </lineage>
</organism>
<reference evidence="2" key="1">
    <citation type="submission" date="2023-06" db="EMBL/GenBank/DDBJ databases">
        <title>Genome-scale phylogeny and comparative genomics of the fungal order Sordariales.</title>
        <authorList>
            <consortium name="Lawrence Berkeley National Laboratory"/>
            <person name="Hensen N."/>
            <person name="Bonometti L."/>
            <person name="Westerberg I."/>
            <person name="Brannstrom I.O."/>
            <person name="Guillou S."/>
            <person name="Cros-Aarteil S."/>
            <person name="Calhoun S."/>
            <person name="Haridas S."/>
            <person name="Kuo A."/>
            <person name="Mondo S."/>
            <person name="Pangilinan J."/>
            <person name="Riley R."/>
            <person name="Labutti K."/>
            <person name="Andreopoulos B."/>
            <person name="Lipzen A."/>
            <person name="Chen C."/>
            <person name="Yanf M."/>
            <person name="Daum C."/>
            <person name="Ng V."/>
            <person name="Clum A."/>
            <person name="Steindorff A."/>
            <person name="Ohm R."/>
            <person name="Martin F."/>
            <person name="Silar P."/>
            <person name="Natvig D."/>
            <person name="Lalanne C."/>
            <person name="Gautier V."/>
            <person name="Ament-Velasquez S.L."/>
            <person name="Kruys A."/>
            <person name="Hutchinson M.I."/>
            <person name="Powell A.J."/>
            <person name="Barry K."/>
            <person name="Miller A.N."/>
            <person name="Grigoriev I.V."/>
            <person name="Debuchy R."/>
            <person name="Gladieux P."/>
            <person name="Thoren M.H."/>
            <person name="Johannesson H."/>
        </authorList>
    </citation>
    <scope>NUCLEOTIDE SEQUENCE</scope>
    <source>
        <strain evidence="2">CBS 606.72</strain>
    </source>
</reference>
<evidence type="ECO:0000259" key="1">
    <source>
        <dbReference type="Pfam" id="PF06985"/>
    </source>
</evidence>
<sequence>MVADSRLTYTPLPDGWILLLRLLPSSNTNSAIQYELIDYALPPSLKQTQLFEALSYVWRSPDNPRKVSINGQELVVTPNLQAALTGLRDLVLDRVLWVDAICINQEDVAERGRQVRIMAFIYSCANRVTVWLGEESQDSTSAIVIIHGPPSKPGLRTQESFVALQKRPWFRRVWLSQPLVLQEATAASHISIICGGLKIVATRSLPA</sequence>
<dbReference type="Proteomes" id="UP001175000">
    <property type="component" value="Unassembled WGS sequence"/>
</dbReference>
<evidence type="ECO:0000313" key="2">
    <source>
        <dbReference type="EMBL" id="KAK0609410.1"/>
    </source>
</evidence>
<proteinExistence type="predicted"/>
<protein>
    <submittedName>
        <fullName evidence="2">Heterokaryon incompatibility protein-domain-containing protein</fullName>
    </submittedName>
</protein>
<dbReference type="InterPro" id="IPR010730">
    <property type="entry name" value="HET"/>
</dbReference>
<feature type="domain" description="Heterokaryon incompatibility" evidence="1">
    <location>
        <begin position="51"/>
        <end position="177"/>
    </location>
</feature>
<dbReference type="EMBL" id="JAULSU010000008">
    <property type="protein sequence ID" value="KAK0609410.1"/>
    <property type="molecule type" value="Genomic_DNA"/>
</dbReference>
<accession>A0AA39U0W7</accession>
<evidence type="ECO:0000313" key="3">
    <source>
        <dbReference type="Proteomes" id="UP001175000"/>
    </source>
</evidence>
<name>A0AA39U0W7_9PEZI</name>
<keyword evidence="3" id="KW-1185">Reference proteome</keyword>
<comment type="caution">
    <text evidence="2">The sequence shown here is derived from an EMBL/GenBank/DDBJ whole genome shotgun (WGS) entry which is preliminary data.</text>
</comment>
<dbReference type="PANTHER" id="PTHR24148">
    <property type="entry name" value="ANKYRIN REPEAT DOMAIN-CONTAINING PROTEIN 39 HOMOLOG-RELATED"/>
    <property type="match status" value="1"/>
</dbReference>
<dbReference type="PANTHER" id="PTHR24148:SF78">
    <property type="entry name" value="HETEROKARYON INCOMPATIBILITY DOMAIN-CONTAINING PROTEIN"/>
    <property type="match status" value="1"/>
</dbReference>
<dbReference type="AlphaFoldDB" id="A0AA39U0W7"/>
<gene>
    <name evidence="2" type="ORF">B0T14DRAFT_541018</name>
</gene>
<dbReference type="Pfam" id="PF06985">
    <property type="entry name" value="HET"/>
    <property type="match status" value="1"/>
</dbReference>